<dbReference type="Proteomes" id="UP000053144">
    <property type="component" value="Chromosome 2"/>
</dbReference>
<evidence type="ECO:0000313" key="4">
    <source>
        <dbReference type="Proteomes" id="UP000053144"/>
    </source>
</evidence>
<feature type="domain" description="Putative plant transposon protein" evidence="2">
    <location>
        <begin position="47"/>
        <end position="100"/>
    </location>
</feature>
<dbReference type="InterPro" id="IPR046796">
    <property type="entry name" value="Transposase_32_dom"/>
</dbReference>
<reference evidence="4" key="1">
    <citation type="journal article" date="2015" name="Proc. Natl. Acad. Sci. U.S.A.">
        <title>Genome sequencing of adzuki bean (Vigna angularis) provides insight into high starch and low fat accumulation and domestication.</title>
        <authorList>
            <person name="Yang K."/>
            <person name="Tian Z."/>
            <person name="Chen C."/>
            <person name="Luo L."/>
            <person name="Zhao B."/>
            <person name="Wang Z."/>
            <person name="Yu L."/>
            <person name="Li Y."/>
            <person name="Sun Y."/>
            <person name="Li W."/>
            <person name="Chen Y."/>
            <person name="Li Y."/>
            <person name="Zhang Y."/>
            <person name="Ai D."/>
            <person name="Zhao J."/>
            <person name="Shang C."/>
            <person name="Ma Y."/>
            <person name="Wu B."/>
            <person name="Wang M."/>
            <person name="Gao L."/>
            <person name="Sun D."/>
            <person name="Zhang P."/>
            <person name="Guo F."/>
            <person name="Wang W."/>
            <person name="Li Y."/>
            <person name="Wang J."/>
            <person name="Varshney R.K."/>
            <person name="Wang J."/>
            <person name="Ling H.Q."/>
            <person name="Wan P."/>
        </authorList>
    </citation>
    <scope>NUCLEOTIDE SEQUENCE</scope>
    <source>
        <strain evidence="4">cv. Jingnong 6</strain>
    </source>
</reference>
<dbReference type="Pfam" id="PF20167">
    <property type="entry name" value="Transposase_32"/>
    <property type="match status" value="1"/>
</dbReference>
<evidence type="ECO:0000313" key="3">
    <source>
        <dbReference type="EMBL" id="KOM34697.1"/>
    </source>
</evidence>
<accession>A0A0L9TWA7</accession>
<protein>
    <recommendedName>
        <fullName evidence="2">Putative plant transposon protein domain-containing protein</fullName>
    </recommendedName>
</protein>
<evidence type="ECO:0000259" key="2">
    <source>
        <dbReference type="Pfam" id="PF20167"/>
    </source>
</evidence>
<sequence length="195" mass="21694">MWSRLYVSDWGTYPHHKTPSDTSGKVLDGFHSCQHLVMLSCVRHHYPGAIFLYCVLRGLNINIGQVIADEIQSCACGASNKVPLGHPSLITHLCEIAGIDVFRPPLERPRKELDTAYFTHYCVVDDEPGHPVSLPQQPRVHARAPPLAQEPVHEAAPFRSQKGGRAEAVEASAMDEDAEDEDEEVEEEEDSDDDE</sequence>
<gene>
    <name evidence="3" type="ORF">LR48_Vigan02g084700</name>
</gene>
<feature type="region of interest" description="Disordered" evidence="1">
    <location>
        <begin position="142"/>
        <end position="195"/>
    </location>
</feature>
<dbReference type="EMBL" id="CM003372">
    <property type="protein sequence ID" value="KOM34697.1"/>
    <property type="molecule type" value="Genomic_DNA"/>
</dbReference>
<name>A0A0L9TWA7_PHAAN</name>
<feature type="compositionally biased region" description="Acidic residues" evidence="1">
    <location>
        <begin position="173"/>
        <end position="195"/>
    </location>
</feature>
<organism evidence="3 4">
    <name type="scientific">Phaseolus angularis</name>
    <name type="common">Azuki bean</name>
    <name type="synonym">Vigna angularis</name>
    <dbReference type="NCBI Taxonomy" id="3914"/>
    <lineage>
        <taxon>Eukaryota</taxon>
        <taxon>Viridiplantae</taxon>
        <taxon>Streptophyta</taxon>
        <taxon>Embryophyta</taxon>
        <taxon>Tracheophyta</taxon>
        <taxon>Spermatophyta</taxon>
        <taxon>Magnoliopsida</taxon>
        <taxon>eudicotyledons</taxon>
        <taxon>Gunneridae</taxon>
        <taxon>Pentapetalae</taxon>
        <taxon>rosids</taxon>
        <taxon>fabids</taxon>
        <taxon>Fabales</taxon>
        <taxon>Fabaceae</taxon>
        <taxon>Papilionoideae</taxon>
        <taxon>50 kb inversion clade</taxon>
        <taxon>NPAAA clade</taxon>
        <taxon>indigoferoid/millettioid clade</taxon>
        <taxon>Phaseoleae</taxon>
        <taxon>Vigna</taxon>
    </lineage>
</organism>
<dbReference type="AlphaFoldDB" id="A0A0L9TWA7"/>
<dbReference type="Gramene" id="KOM34697">
    <property type="protein sequence ID" value="KOM34697"/>
    <property type="gene ID" value="LR48_Vigan02g084700"/>
</dbReference>
<proteinExistence type="predicted"/>
<evidence type="ECO:0000256" key="1">
    <source>
        <dbReference type="SAM" id="MobiDB-lite"/>
    </source>
</evidence>